<comment type="caution">
    <text evidence="1">The sequence shown here is derived from an EMBL/GenBank/DDBJ whole genome shotgun (WGS) entry which is preliminary data.</text>
</comment>
<protein>
    <submittedName>
        <fullName evidence="1">4894_t:CDS:1</fullName>
    </submittedName>
</protein>
<dbReference type="Proteomes" id="UP000789860">
    <property type="component" value="Unassembled WGS sequence"/>
</dbReference>
<evidence type="ECO:0000313" key="1">
    <source>
        <dbReference type="EMBL" id="CAG8668495.1"/>
    </source>
</evidence>
<proteinExistence type="predicted"/>
<reference evidence="1" key="1">
    <citation type="submission" date="2021-06" db="EMBL/GenBank/DDBJ databases">
        <authorList>
            <person name="Kallberg Y."/>
            <person name="Tangrot J."/>
            <person name="Rosling A."/>
        </authorList>
    </citation>
    <scope>NUCLEOTIDE SEQUENCE</scope>
    <source>
        <strain evidence="1">AU212A</strain>
    </source>
</reference>
<organism evidence="1 2">
    <name type="scientific">Scutellospora calospora</name>
    <dbReference type="NCBI Taxonomy" id="85575"/>
    <lineage>
        <taxon>Eukaryota</taxon>
        <taxon>Fungi</taxon>
        <taxon>Fungi incertae sedis</taxon>
        <taxon>Mucoromycota</taxon>
        <taxon>Glomeromycotina</taxon>
        <taxon>Glomeromycetes</taxon>
        <taxon>Diversisporales</taxon>
        <taxon>Gigasporaceae</taxon>
        <taxon>Scutellospora</taxon>
    </lineage>
</organism>
<dbReference type="EMBL" id="CAJVPM010028084">
    <property type="protein sequence ID" value="CAG8668495.1"/>
    <property type="molecule type" value="Genomic_DNA"/>
</dbReference>
<feature type="non-terminal residue" evidence="1">
    <location>
        <position position="1"/>
    </location>
</feature>
<accession>A0ACA9NUI4</accession>
<gene>
    <name evidence="1" type="ORF">SCALOS_LOCUS9285</name>
</gene>
<keyword evidence="2" id="KW-1185">Reference proteome</keyword>
<sequence>SFVKESLRLYNDIVALPHKCISKPHYTFENGYQIPNGRIVILNLVDTINDEDLQGRNPKEFYAYRHLERNTQATKIERNFLNFEGGKNSCPGRYLAVNQIKLILHQILLKYNIRTESEKALPKVYNGTRVVHLKDGVIFEKRKDVIN</sequence>
<evidence type="ECO:0000313" key="2">
    <source>
        <dbReference type="Proteomes" id="UP000789860"/>
    </source>
</evidence>
<name>A0ACA9NUI4_9GLOM</name>